<dbReference type="Proteomes" id="UP000887159">
    <property type="component" value="Unassembled WGS sequence"/>
</dbReference>
<accession>A0A8X6STB6</accession>
<organism evidence="1 2">
    <name type="scientific">Trichonephila clavipes</name>
    <name type="common">Golden silk orbweaver</name>
    <name type="synonym">Nephila clavipes</name>
    <dbReference type="NCBI Taxonomy" id="2585209"/>
    <lineage>
        <taxon>Eukaryota</taxon>
        <taxon>Metazoa</taxon>
        <taxon>Ecdysozoa</taxon>
        <taxon>Arthropoda</taxon>
        <taxon>Chelicerata</taxon>
        <taxon>Arachnida</taxon>
        <taxon>Araneae</taxon>
        <taxon>Araneomorphae</taxon>
        <taxon>Entelegynae</taxon>
        <taxon>Araneoidea</taxon>
        <taxon>Nephilidae</taxon>
        <taxon>Trichonephila</taxon>
    </lineage>
</organism>
<sequence length="99" mass="11361">MQPLTPSTVQFTGNIFNIPFHHQLSCLVSPCPLASLRSFVVLISRTGYFVSCNSKMSKRKSLIIKEKNLILQEVDKGVKKRHIVYMKKDVYELWYPGTS</sequence>
<dbReference type="AlphaFoldDB" id="A0A8X6STB6"/>
<proteinExistence type="predicted"/>
<dbReference type="EMBL" id="BMAU01021343">
    <property type="protein sequence ID" value="GFY17055.1"/>
    <property type="molecule type" value="Genomic_DNA"/>
</dbReference>
<name>A0A8X6STB6_TRICX</name>
<comment type="caution">
    <text evidence="1">The sequence shown here is derived from an EMBL/GenBank/DDBJ whole genome shotgun (WGS) entry which is preliminary data.</text>
</comment>
<gene>
    <name evidence="1" type="ORF">TNCV_1088311</name>
</gene>
<reference evidence="1" key="1">
    <citation type="submission" date="2020-08" db="EMBL/GenBank/DDBJ databases">
        <title>Multicomponent nature underlies the extraordinary mechanical properties of spider dragline silk.</title>
        <authorList>
            <person name="Kono N."/>
            <person name="Nakamura H."/>
            <person name="Mori M."/>
            <person name="Yoshida Y."/>
            <person name="Ohtoshi R."/>
            <person name="Malay A.D."/>
            <person name="Moran D.A.P."/>
            <person name="Tomita M."/>
            <person name="Numata K."/>
            <person name="Arakawa K."/>
        </authorList>
    </citation>
    <scope>NUCLEOTIDE SEQUENCE</scope>
</reference>
<evidence type="ECO:0000313" key="1">
    <source>
        <dbReference type="EMBL" id="GFY17055.1"/>
    </source>
</evidence>
<keyword evidence="2" id="KW-1185">Reference proteome</keyword>
<evidence type="ECO:0000313" key="2">
    <source>
        <dbReference type="Proteomes" id="UP000887159"/>
    </source>
</evidence>
<protein>
    <submittedName>
        <fullName evidence="1">Uncharacterized protein</fullName>
    </submittedName>
</protein>